<evidence type="ECO:0000313" key="1">
    <source>
        <dbReference type="EMBL" id="CAD8072847.1"/>
    </source>
</evidence>
<proteinExistence type="predicted"/>
<dbReference type="AlphaFoldDB" id="A0A8S1LZA1"/>
<sequence length="49" mass="5691">MQLMKILRLGISKGLNFELIQFLPYGLLIGKNKNLAFAFWALLLFEFCI</sequence>
<gene>
    <name evidence="1" type="ORF">PPRIM_AZ9-3.1.T0500075</name>
</gene>
<dbReference type="EMBL" id="CAJJDM010000050">
    <property type="protein sequence ID" value="CAD8072847.1"/>
    <property type="molecule type" value="Genomic_DNA"/>
</dbReference>
<reference evidence="1" key="1">
    <citation type="submission" date="2021-01" db="EMBL/GenBank/DDBJ databases">
        <authorList>
            <consortium name="Genoscope - CEA"/>
            <person name="William W."/>
        </authorList>
    </citation>
    <scope>NUCLEOTIDE SEQUENCE</scope>
</reference>
<organism evidence="1 2">
    <name type="scientific">Paramecium primaurelia</name>
    <dbReference type="NCBI Taxonomy" id="5886"/>
    <lineage>
        <taxon>Eukaryota</taxon>
        <taxon>Sar</taxon>
        <taxon>Alveolata</taxon>
        <taxon>Ciliophora</taxon>
        <taxon>Intramacronucleata</taxon>
        <taxon>Oligohymenophorea</taxon>
        <taxon>Peniculida</taxon>
        <taxon>Parameciidae</taxon>
        <taxon>Paramecium</taxon>
    </lineage>
</organism>
<evidence type="ECO:0000313" key="2">
    <source>
        <dbReference type="Proteomes" id="UP000688137"/>
    </source>
</evidence>
<accession>A0A8S1LZA1</accession>
<name>A0A8S1LZA1_PARPR</name>
<dbReference type="Proteomes" id="UP000688137">
    <property type="component" value="Unassembled WGS sequence"/>
</dbReference>
<keyword evidence="2" id="KW-1185">Reference proteome</keyword>
<comment type="caution">
    <text evidence="1">The sequence shown here is derived from an EMBL/GenBank/DDBJ whole genome shotgun (WGS) entry which is preliminary data.</text>
</comment>
<protein>
    <submittedName>
        <fullName evidence="1">Uncharacterized protein</fullName>
    </submittedName>
</protein>